<feature type="compositionally biased region" description="Gly residues" evidence="1">
    <location>
        <begin position="416"/>
        <end position="435"/>
    </location>
</feature>
<feature type="compositionally biased region" description="Low complexity" evidence="1">
    <location>
        <begin position="436"/>
        <end position="479"/>
    </location>
</feature>
<name>A0A517QWQ8_9PLAN</name>
<evidence type="ECO:0000256" key="1">
    <source>
        <dbReference type="SAM" id="MobiDB-lite"/>
    </source>
</evidence>
<dbReference type="AlphaFoldDB" id="A0A517QWQ8"/>
<reference evidence="2 3" key="1">
    <citation type="submission" date="2019-02" db="EMBL/GenBank/DDBJ databases">
        <title>Deep-cultivation of Planctomycetes and their phenomic and genomic characterization uncovers novel biology.</title>
        <authorList>
            <person name="Wiegand S."/>
            <person name="Jogler M."/>
            <person name="Boedeker C."/>
            <person name="Pinto D."/>
            <person name="Vollmers J."/>
            <person name="Rivas-Marin E."/>
            <person name="Kohn T."/>
            <person name="Peeters S.H."/>
            <person name="Heuer A."/>
            <person name="Rast P."/>
            <person name="Oberbeckmann S."/>
            <person name="Bunk B."/>
            <person name="Jeske O."/>
            <person name="Meyerdierks A."/>
            <person name="Storesund J.E."/>
            <person name="Kallscheuer N."/>
            <person name="Luecker S."/>
            <person name="Lage O.M."/>
            <person name="Pohl T."/>
            <person name="Merkel B.J."/>
            <person name="Hornburger P."/>
            <person name="Mueller R.-W."/>
            <person name="Bruemmer F."/>
            <person name="Labrenz M."/>
            <person name="Spormann A.M."/>
            <person name="Op den Camp H."/>
            <person name="Overmann J."/>
            <person name="Amann R."/>
            <person name="Jetten M.S.M."/>
            <person name="Mascher T."/>
            <person name="Medema M.H."/>
            <person name="Devos D.P."/>
            <person name="Kaster A.-K."/>
            <person name="Ovreas L."/>
            <person name="Rohde M."/>
            <person name="Galperin M.Y."/>
            <person name="Jogler C."/>
        </authorList>
    </citation>
    <scope>NUCLEOTIDE SEQUENCE [LARGE SCALE GENOMIC DNA]</scope>
    <source>
        <strain evidence="2 3">Pan189</strain>
    </source>
</reference>
<dbReference type="EMBL" id="CP036268">
    <property type="protein sequence ID" value="QDT36099.1"/>
    <property type="molecule type" value="Genomic_DNA"/>
</dbReference>
<sequence length="499" mass="54024">MRRILHSRSGSTDFTADIAPRAVSGCWFDWHRGGGCGAGELRFKDGFLDRNSIDAGDWFAVEDTSGVRWYFGRVESVVAESPAGAVARLSGMSSQLNHIFPGGFRDAVDSAPYVIGVTDPFAADPDHGVESFDTVGGLRETILTLLNRFVVGPTDIAYDSASISVPAEVDAVAISSLKFRGEESLRAIFNDLAVRARQASWGVDADGQFYFREQPSGASAVFREGRDSIVLSETRDTDLLFNRILLTGGYVYRNEDVTWSPVRDSLRWRGHYVEPNSRAKFGDRQIEISVPWIRTSADADAFAREFFRTYAAPTVRHIVEVGDRTTPLFPWLGRFTLQDRNGDAIATAAAETVRVFFDHALRLRLELGPPDPRELWPEPDRHERWETPRYDEILFSDEYPGGEYSLFSFPDESFGSGNGSGGSGSSGGMSTGNGSSGSVSSDAVSSDFGSSDMPSSDAFSSDWPSSDFGSSDASGDGTSLPPSSDAGTSLPSSSGNASS</sequence>
<dbReference type="OrthoDB" id="210892at2"/>
<feature type="region of interest" description="Disordered" evidence="1">
    <location>
        <begin position="415"/>
        <end position="499"/>
    </location>
</feature>
<protein>
    <submittedName>
        <fullName evidence="2">Uncharacterized protein</fullName>
    </submittedName>
</protein>
<feature type="compositionally biased region" description="Polar residues" evidence="1">
    <location>
        <begin position="480"/>
        <end position="499"/>
    </location>
</feature>
<dbReference type="Proteomes" id="UP000317318">
    <property type="component" value="Chromosome"/>
</dbReference>
<evidence type="ECO:0000313" key="2">
    <source>
        <dbReference type="EMBL" id="QDT36099.1"/>
    </source>
</evidence>
<accession>A0A517QWQ8</accession>
<proteinExistence type="predicted"/>
<gene>
    <name evidence="2" type="ORF">Pan189_04540</name>
</gene>
<dbReference type="RefSeq" id="WP_145362329.1">
    <property type="nucleotide sequence ID" value="NZ_CP036268.1"/>
</dbReference>
<organism evidence="2 3">
    <name type="scientific">Stratiformator vulcanicus</name>
    <dbReference type="NCBI Taxonomy" id="2527980"/>
    <lineage>
        <taxon>Bacteria</taxon>
        <taxon>Pseudomonadati</taxon>
        <taxon>Planctomycetota</taxon>
        <taxon>Planctomycetia</taxon>
        <taxon>Planctomycetales</taxon>
        <taxon>Planctomycetaceae</taxon>
        <taxon>Stratiformator</taxon>
    </lineage>
</organism>
<dbReference type="KEGG" id="svp:Pan189_04540"/>
<evidence type="ECO:0000313" key="3">
    <source>
        <dbReference type="Proteomes" id="UP000317318"/>
    </source>
</evidence>
<keyword evidence="3" id="KW-1185">Reference proteome</keyword>